<dbReference type="AlphaFoldDB" id="A0A4S8L2C9"/>
<dbReference type="EMBL" id="ML179732">
    <property type="protein sequence ID" value="THU82423.1"/>
    <property type="molecule type" value="Genomic_DNA"/>
</dbReference>
<gene>
    <name evidence="1" type="ORF">K435DRAFT_971964</name>
</gene>
<accession>A0A4S8L2C9</accession>
<evidence type="ECO:0000313" key="2">
    <source>
        <dbReference type="Proteomes" id="UP000297245"/>
    </source>
</evidence>
<dbReference type="Proteomes" id="UP000297245">
    <property type="component" value="Unassembled WGS sequence"/>
</dbReference>
<dbReference type="PANTHER" id="PTHR33129:SF3">
    <property type="entry name" value="HOT SPOT (RHS) PROTEIN, PUTATIVE-RELATED"/>
    <property type="match status" value="1"/>
</dbReference>
<dbReference type="OrthoDB" id="2340858at2759"/>
<evidence type="ECO:0008006" key="3">
    <source>
        <dbReference type="Google" id="ProtNLM"/>
    </source>
</evidence>
<evidence type="ECO:0000313" key="1">
    <source>
        <dbReference type="EMBL" id="THU82423.1"/>
    </source>
</evidence>
<name>A0A4S8L2C9_DENBC</name>
<sequence length="495" mass="57648">MSSIDFSWESFRADFWGKHEKLAAAEKSRLLFLPPNLATHTGLRFGRARPNSFVYIREEYRTLYSTLEKADEEGDNGEELNGFVVTGNPGIGKSLFNFYALARRLSEEKSTLYSRSGMNTLLFTKDGVFQLEAGYTRMDLASTPWVWCFHDPRDEVEDLFASCFLIATVSPSPEHYRKFTKEYTITKWYMNPWIDEAERKHWVCNENWFQKVGPILRDYTKFFNKREELMEETRRAISVHDPRSLSKVFETMASNNPFSDRAVYHRLIVVSRDLSQPLNFRVTFRSLWIENLVREVLLKTEIAIAEEIFKAHRGTGVFAGLVFERLTEDYLIGKKPERVGRFFRLEEESKGTRKFSRLAVPSVDERPHDQGKIKWYDGVENINVDSERFWIPHDKTNALFDAITFDINGSSTVIWVYQVTVSNNHIGSDKSYVSLEQIYQNVLQVTKQPPIVRYVLVLPRSNPSASISWKFPADEDGCRWIQGDVYVQFISLSHY</sequence>
<protein>
    <recommendedName>
        <fullName evidence="3">Crinkler family protein</fullName>
    </recommendedName>
</protein>
<dbReference type="InterPro" id="IPR052980">
    <property type="entry name" value="Crinkler_effector"/>
</dbReference>
<keyword evidence="2" id="KW-1185">Reference proteome</keyword>
<reference evidence="1 2" key="1">
    <citation type="journal article" date="2019" name="Nat. Ecol. Evol.">
        <title>Megaphylogeny resolves global patterns of mushroom evolution.</title>
        <authorList>
            <person name="Varga T."/>
            <person name="Krizsan K."/>
            <person name="Foldi C."/>
            <person name="Dima B."/>
            <person name="Sanchez-Garcia M."/>
            <person name="Sanchez-Ramirez S."/>
            <person name="Szollosi G.J."/>
            <person name="Szarkandi J.G."/>
            <person name="Papp V."/>
            <person name="Albert L."/>
            <person name="Andreopoulos W."/>
            <person name="Angelini C."/>
            <person name="Antonin V."/>
            <person name="Barry K.W."/>
            <person name="Bougher N.L."/>
            <person name="Buchanan P."/>
            <person name="Buyck B."/>
            <person name="Bense V."/>
            <person name="Catcheside P."/>
            <person name="Chovatia M."/>
            <person name="Cooper J."/>
            <person name="Damon W."/>
            <person name="Desjardin D."/>
            <person name="Finy P."/>
            <person name="Geml J."/>
            <person name="Haridas S."/>
            <person name="Hughes K."/>
            <person name="Justo A."/>
            <person name="Karasinski D."/>
            <person name="Kautmanova I."/>
            <person name="Kiss B."/>
            <person name="Kocsube S."/>
            <person name="Kotiranta H."/>
            <person name="LaButti K.M."/>
            <person name="Lechner B.E."/>
            <person name="Liimatainen K."/>
            <person name="Lipzen A."/>
            <person name="Lukacs Z."/>
            <person name="Mihaltcheva S."/>
            <person name="Morgado L.N."/>
            <person name="Niskanen T."/>
            <person name="Noordeloos M.E."/>
            <person name="Ohm R.A."/>
            <person name="Ortiz-Santana B."/>
            <person name="Ovrebo C."/>
            <person name="Racz N."/>
            <person name="Riley R."/>
            <person name="Savchenko A."/>
            <person name="Shiryaev A."/>
            <person name="Soop K."/>
            <person name="Spirin V."/>
            <person name="Szebenyi C."/>
            <person name="Tomsovsky M."/>
            <person name="Tulloss R.E."/>
            <person name="Uehling J."/>
            <person name="Grigoriev I.V."/>
            <person name="Vagvolgyi C."/>
            <person name="Papp T."/>
            <person name="Martin F.M."/>
            <person name="Miettinen O."/>
            <person name="Hibbett D.S."/>
            <person name="Nagy L.G."/>
        </authorList>
    </citation>
    <scope>NUCLEOTIDE SEQUENCE [LARGE SCALE GENOMIC DNA]</scope>
    <source>
        <strain evidence="1 2">CBS 962.96</strain>
    </source>
</reference>
<dbReference type="PANTHER" id="PTHR33129">
    <property type="entry name" value="PROTEIN KINASE DOMAIN-CONTAINING PROTEIN-RELATED"/>
    <property type="match status" value="1"/>
</dbReference>
<proteinExistence type="predicted"/>
<organism evidence="1 2">
    <name type="scientific">Dendrothele bispora (strain CBS 962.96)</name>
    <dbReference type="NCBI Taxonomy" id="1314807"/>
    <lineage>
        <taxon>Eukaryota</taxon>
        <taxon>Fungi</taxon>
        <taxon>Dikarya</taxon>
        <taxon>Basidiomycota</taxon>
        <taxon>Agaricomycotina</taxon>
        <taxon>Agaricomycetes</taxon>
        <taxon>Agaricomycetidae</taxon>
        <taxon>Agaricales</taxon>
        <taxon>Agaricales incertae sedis</taxon>
        <taxon>Dendrothele</taxon>
    </lineage>
</organism>